<sequence length="149" mass="17470">MNDTKFDKDLEFLKDGPWDELSALTSHWKSDLEFYRDDLRFLHHLTDKYFMWITKQENLDMVKELKQGLFELGTMCTDLLAKVNKHLVQLGRLVENPNEADAGIIKTEHEHLEGEMSQFVKAFRDNRKEVFAITEYVVDSEQLASIMGN</sequence>
<reference evidence="2" key="1">
    <citation type="submission" date="2016-11" db="EMBL/GenBank/DDBJ databases">
        <authorList>
            <person name="Varghese N."/>
            <person name="Submissions S."/>
        </authorList>
    </citation>
    <scope>NUCLEOTIDE SEQUENCE [LARGE SCALE GENOMIC DNA]</scope>
    <source>
        <strain evidence="2">DSM 19858</strain>
    </source>
</reference>
<protein>
    <recommendedName>
        <fullName evidence="3">Ferritin-like metal-binding protein YciE</fullName>
    </recommendedName>
</protein>
<dbReference type="EMBL" id="FQYU01000004">
    <property type="protein sequence ID" value="SHJ34553.1"/>
    <property type="molecule type" value="Genomic_DNA"/>
</dbReference>
<organism evidence="1 2">
    <name type="scientific">Pseudozobellia thermophila</name>
    <dbReference type="NCBI Taxonomy" id="192903"/>
    <lineage>
        <taxon>Bacteria</taxon>
        <taxon>Pseudomonadati</taxon>
        <taxon>Bacteroidota</taxon>
        <taxon>Flavobacteriia</taxon>
        <taxon>Flavobacteriales</taxon>
        <taxon>Flavobacteriaceae</taxon>
        <taxon>Pseudozobellia</taxon>
    </lineage>
</organism>
<dbReference type="AlphaFoldDB" id="A0A1M6IJI6"/>
<dbReference type="STRING" id="192903.SAMN04488513_1047"/>
<dbReference type="Proteomes" id="UP000184543">
    <property type="component" value="Unassembled WGS sequence"/>
</dbReference>
<dbReference type="OrthoDB" id="1441145at2"/>
<accession>A0A1M6IJI6</accession>
<gene>
    <name evidence="1" type="ORF">SAMN04488513_1047</name>
</gene>
<keyword evidence="2" id="KW-1185">Reference proteome</keyword>
<evidence type="ECO:0008006" key="3">
    <source>
        <dbReference type="Google" id="ProtNLM"/>
    </source>
</evidence>
<proteinExistence type="predicted"/>
<evidence type="ECO:0000313" key="1">
    <source>
        <dbReference type="EMBL" id="SHJ34553.1"/>
    </source>
</evidence>
<dbReference type="RefSeq" id="WP_072994051.1">
    <property type="nucleotide sequence ID" value="NZ_FQYU01000004.1"/>
</dbReference>
<evidence type="ECO:0000313" key="2">
    <source>
        <dbReference type="Proteomes" id="UP000184543"/>
    </source>
</evidence>
<name>A0A1M6IJI6_9FLAO</name>